<accession>A0A968GAN9</accession>
<feature type="signal peptide" evidence="1">
    <location>
        <begin position="1"/>
        <end position="22"/>
    </location>
</feature>
<sequence>MFKRLILSIFLLFLGTSQGLFAQIHVNQARERLILEHSRFIENYEIRQNLRALIANKQFSSIDMSARIYTQEAFPNRVRVSILRTEESFFIVFANELLQSLSAPQTEASNSYDIMLSDRFKLDGRGSYIIKKNILSGEFEQIKIYLQSGSESYIVISPIGSNEAIVDVYLMDIAIYRNVRLPMSFMSIATTSLAQIMASTAHTIDWNLIFPSTYHHHARWDSIAMMARQINLRLPTLHYVEDGAQNAQGALVYARTQELQKSSAGLGTAGFVKWLIDGIYMPLQSGNLISIDTLKTVTRRQRTNSALAIDEETLEHPFFYLDWNRNLAYAVSRAIFPRHRIHLSDSDVTDTPFIAYTPDIGYPINATEAVLYLESIRFPGSIYLGSLNMLTQTTPAVRRHMIPALFIPYFDTLGNFHVDIFANNQRMSIETLGEQYPGSFIHLQRINTNDTPFNLPLLQPNKIQ</sequence>
<comment type="caution">
    <text evidence="2">The sequence shown here is derived from an EMBL/GenBank/DDBJ whole genome shotgun (WGS) entry which is preliminary data.</text>
</comment>
<organism evidence="2 3">
    <name type="scientific">Entomospira entomophila</name>
    <dbReference type="NCBI Taxonomy" id="2719988"/>
    <lineage>
        <taxon>Bacteria</taxon>
        <taxon>Pseudomonadati</taxon>
        <taxon>Spirochaetota</taxon>
        <taxon>Spirochaetia</taxon>
        <taxon>Spirochaetales</taxon>
        <taxon>Spirochaetaceae</taxon>
        <taxon>Entomospira</taxon>
    </lineage>
</organism>
<gene>
    <name evidence="2" type="ORF">HCT14_00030</name>
</gene>
<dbReference type="AlphaFoldDB" id="A0A968GAN9"/>
<keyword evidence="1" id="KW-0732">Signal</keyword>
<evidence type="ECO:0000256" key="1">
    <source>
        <dbReference type="SAM" id="SignalP"/>
    </source>
</evidence>
<evidence type="ECO:0000313" key="3">
    <source>
        <dbReference type="Proteomes" id="UP000711995"/>
    </source>
</evidence>
<evidence type="ECO:0000313" key="2">
    <source>
        <dbReference type="EMBL" id="NIZ39911.1"/>
    </source>
</evidence>
<feature type="chain" id="PRO_5037951547" evidence="1">
    <location>
        <begin position="23"/>
        <end position="464"/>
    </location>
</feature>
<keyword evidence="3" id="KW-1185">Reference proteome</keyword>
<reference evidence="2 3" key="1">
    <citation type="submission" date="2020-03" db="EMBL/GenBank/DDBJ databases">
        <title>Spirochaetal bacteria isolated from arthropods constitute a novel genus Entomospira genus novum within the order Spirochaetales.</title>
        <authorList>
            <person name="Grana-Miraglia L."/>
            <person name="Sikutova S."/>
            <person name="Fingerle V."/>
            <person name="Sing A."/>
            <person name="Castillo-Ramirez S."/>
            <person name="Margos G."/>
            <person name="Rudolf I."/>
        </authorList>
    </citation>
    <scope>NUCLEOTIDE SEQUENCE [LARGE SCALE GENOMIC DNA]</scope>
    <source>
        <strain evidence="2 3">BR193</strain>
    </source>
</reference>
<dbReference type="Proteomes" id="UP000711995">
    <property type="component" value="Unassembled WGS sequence"/>
</dbReference>
<dbReference type="EMBL" id="JAATLJ010000001">
    <property type="protein sequence ID" value="NIZ39911.1"/>
    <property type="molecule type" value="Genomic_DNA"/>
</dbReference>
<proteinExistence type="predicted"/>
<dbReference type="RefSeq" id="WP_167699521.1">
    <property type="nucleotide sequence ID" value="NZ_CP118174.1"/>
</dbReference>
<protein>
    <submittedName>
        <fullName evidence="2">Uncharacterized protein</fullName>
    </submittedName>
</protein>
<name>A0A968GAN9_9SPIO</name>